<dbReference type="AlphaFoldDB" id="A0A5D4GLU2"/>
<accession>A0A5D4GLU2</accession>
<protein>
    <submittedName>
        <fullName evidence="2">GNAT family N-acetyltransferase</fullName>
    </submittedName>
</protein>
<dbReference type="RefSeq" id="WP_148917099.1">
    <property type="nucleotide sequence ID" value="NZ_VSZS01000068.1"/>
</dbReference>
<evidence type="ECO:0000259" key="1">
    <source>
        <dbReference type="PROSITE" id="PS51186"/>
    </source>
</evidence>
<sequence length="176" mass="19722">MSAVPVLDTERLVLREHREDDLADYAALWSDHEVVRFITGKPLDRAECWTRILRFRGMWAVIGYGFWIIEHRQSGKVIGEAGIMDAKRDMTPSLDGTLEAGWALLPSTHGRGLAREAMTAVLGWADAHHPETPQSCIISEGNTASISLADRLGFRETARGPHLGSTVIHFRRRPHF</sequence>
<dbReference type="Gene3D" id="3.40.630.30">
    <property type="match status" value="1"/>
</dbReference>
<reference evidence="2 3" key="1">
    <citation type="submission" date="2019-08" db="EMBL/GenBank/DDBJ databases">
        <authorList>
            <person name="Seo Y.L."/>
        </authorList>
    </citation>
    <scope>NUCLEOTIDE SEQUENCE [LARGE SCALE GENOMIC DNA]</scope>
    <source>
        <strain evidence="2 3">MaA-C15</strain>
    </source>
</reference>
<dbReference type="InterPro" id="IPR016181">
    <property type="entry name" value="Acyl_CoA_acyltransferase"/>
</dbReference>
<organism evidence="2 3">
    <name type="scientific">Neoaquamicrobium microcysteis</name>
    <dbReference type="NCBI Taxonomy" id="2682781"/>
    <lineage>
        <taxon>Bacteria</taxon>
        <taxon>Pseudomonadati</taxon>
        <taxon>Pseudomonadota</taxon>
        <taxon>Alphaproteobacteria</taxon>
        <taxon>Hyphomicrobiales</taxon>
        <taxon>Phyllobacteriaceae</taxon>
        <taxon>Neoaquamicrobium</taxon>
    </lineage>
</organism>
<dbReference type="PANTHER" id="PTHR43792">
    <property type="entry name" value="GNAT FAMILY, PUTATIVE (AFU_ORTHOLOGUE AFUA_3G00765)-RELATED-RELATED"/>
    <property type="match status" value="1"/>
</dbReference>
<dbReference type="EMBL" id="VSZS01000068">
    <property type="protein sequence ID" value="TYR29791.1"/>
    <property type="molecule type" value="Genomic_DNA"/>
</dbReference>
<dbReference type="InterPro" id="IPR000182">
    <property type="entry name" value="GNAT_dom"/>
</dbReference>
<dbReference type="Proteomes" id="UP000323258">
    <property type="component" value="Unassembled WGS sequence"/>
</dbReference>
<gene>
    <name evidence="2" type="ORF">FY036_23455</name>
</gene>
<reference evidence="2 3" key="2">
    <citation type="submission" date="2019-09" db="EMBL/GenBank/DDBJ databases">
        <title>Mesorhizobium sp. MaA-C15 isolated from Microcystis aeruginosa.</title>
        <authorList>
            <person name="Jeong S.E."/>
            <person name="Jin H.M."/>
            <person name="Jeon C.O."/>
        </authorList>
    </citation>
    <scope>NUCLEOTIDE SEQUENCE [LARGE SCALE GENOMIC DNA]</scope>
    <source>
        <strain evidence="2 3">MaA-C15</strain>
    </source>
</reference>
<evidence type="ECO:0000313" key="3">
    <source>
        <dbReference type="Proteomes" id="UP000323258"/>
    </source>
</evidence>
<dbReference type="GO" id="GO:0016747">
    <property type="term" value="F:acyltransferase activity, transferring groups other than amino-acyl groups"/>
    <property type="evidence" value="ECO:0007669"/>
    <property type="project" value="InterPro"/>
</dbReference>
<dbReference type="PANTHER" id="PTHR43792:SF16">
    <property type="entry name" value="N-ACETYLTRANSFERASE DOMAIN-CONTAINING PROTEIN"/>
    <property type="match status" value="1"/>
</dbReference>
<proteinExistence type="predicted"/>
<dbReference type="InterPro" id="IPR051531">
    <property type="entry name" value="N-acetyltransferase"/>
</dbReference>
<dbReference type="SUPFAM" id="SSF55729">
    <property type="entry name" value="Acyl-CoA N-acyltransferases (Nat)"/>
    <property type="match status" value="1"/>
</dbReference>
<feature type="domain" description="N-acetyltransferase" evidence="1">
    <location>
        <begin position="12"/>
        <end position="174"/>
    </location>
</feature>
<dbReference type="OrthoDB" id="6293260at2"/>
<keyword evidence="2" id="KW-0808">Transferase</keyword>
<dbReference type="Pfam" id="PF13302">
    <property type="entry name" value="Acetyltransf_3"/>
    <property type="match status" value="1"/>
</dbReference>
<keyword evidence="3" id="KW-1185">Reference proteome</keyword>
<evidence type="ECO:0000313" key="2">
    <source>
        <dbReference type="EMBL" id="TYR29791.1"/>
    </source>
</evidence>
<name>A0A5D4GLU2_9HYPH</name>
<comment type="caution">
    <text evidence="2">The sequence shown here is derived from an EMBL/GenBank/DDBJ whole genome shotgun (WGS) entry which is preliminary data.</text>
</comment>
<dbReference type="PROSITE" id="PS51186">
    <property type="entry name" value="GNAT"/>
    <property type="match status" value="1"/>
</dbReference>